<feature type="compositionally biased region" description="Pro residues" evidence="1">
    <location>
        <begin position="280"/>
        <end position="289"/>
    </location>
</feature>
<protein>
    <submittedName>
        <fullName evidence="2">Uncharacterized protein</fullName>
    </submittedName>
</protein>
<feature type="region of interest" description="Disordered" evidence="1">
    <location>
        <begin position="57"/>
        <end position="76"/>
    </location>
</feature>
<reference evidence="2" key="1">
    <citation type="submission" date="2021-03" db="EMBL/GenBank/DDBJ databases">
        <title>Comparative genomics and phylogenomic investigation of the class Geoglossomycetes provide insights into ecological specialization and systematics.</title>
        <authorList>
            <person name="Melie T."/>
            <person name="Pirro S."/>
            <person name="Miller A.N."/>
            <person name="Quandt A."/>
        </authorList>
    </citation>
    <scope>NUCLEOTIDE SEQUENCE</scope>
    <source>
        <strain evidence="2">GBOQ0MN5Z8</strain>
    </source>
</reference>
<evidence type="ECO:0000313" key="2">
    <source>
        <dbReference type="EMBL" id="KAH0538271.1"/>
    </source>
</evidence>
<keyword evidence="3" id="KW-1185">Reference proteome</keyword>
<dbReference type="EMBL" id="JAGHQL010000116">
    <property type="protein sequence ID" value="KAH0538271.1"/>
    <property type="molecule type" value="Genomic_DNA"/>
</dbReference>
<evidence type="ECO:0000256" key="1">
    <source>
        <dbReference type="SAM" id="MobiDB-lite"/>
    </source>
</evidence>
<feature type="region of interest" description="Disordered" evidence="1">
    <location>
        <begin position="88"/>
        <end position="123"/>
    </location>
</feature>
<proteinExistence type="predicted"/>
<dbReference type="AlphaFoldDB" id="A0A9P8HZ22"/>
<feature type="compositionally biased region" description="Pro residues" evidence="1">
    <location>
        <begin position="171"/>
        <end position="186"/>
    </location>
</feature>
<dbReference type="Proteomes" id="UP000698800">
    <property type="component" value="Unassembled WGS sequence"/>
</dbReference>
<feature type="compositionally biased region" description="Polar residues" evidence="1">
    <location>
        <begin position="213"/>
        <end position="223"/>
    </location>
</feature>
<comment type="caution">
    <text evidence="2">The sequence shown here is derived from an EMBL/GenBank/DDBJ whole genome shotgun (WGS) entry which is preliminary data.</text>
</comment>
<dbReference type="OrthoDB" id="5427664at2759"/>
<sequence length="342" mass="37288">MFNRVCREVWKRLGQKYVDPDEAQGIDGNEGEIGFGQLVQLPLIGLPVLAAIEAYHSRDGNDSHPPALPSASRLPQLERRVETSLDMRRWSAPGDLRTSCQGHSLPQVIIPPSDAPSDTQTDEIPGFTRGVVVKAPGQPIQLEHLIAQRRRRRTLPTRKVDREDVATAHPTIPPTNSSPPSHPPAAPTAEVDKLRIRDRTPTKPTYEPPAPQSSPGHINTSGGQLRVHNRALTNLTYESSAPFSNWRLRTHNCTPTNPPPPTRRPTTSPSGVGGSEPTTTHPPAPPPDPTLLAHHPTILAPQVVNPYPTTTPTLHPQPTSTHTSTHFLETPSSFSSPHHLPS</sequence>
<evidence type="ECO:0000313" key="3">
    <source>
        <dbReference type="Proteomes" id="UP000698800"/>
    </source>
</evidence>
<feature type="compositionally biased region" description="Basic and acidic residues" evidence="1">
    <location>
        <begin position="190"/>
        <end position="201"/>
    </location>
</feature>
<feature type="region of interest" description="Disordered" evidence="1">
    <location>
        <begin position="148"/>
        <end position="223"/>
    </location>
</feature>
<organism evidence="2 3">
    <name type="scientific">Glutinoglossum americanum</name>
    <dbReference type="NCBI Taxonomy" id="1670608"/>
    <lineage>
        <taxon>Eukaryota</taxon>
        <taxon>Fungi</taxon>
        <taxon>Dikarya</taxon>
        <taxon>Ascomycota</taxon>
        <taxon>Pezizomycotina</taxon>
        <taxon>Geoglossomycetes</taxon>
        <taxon>Geoglossales</taxon>
        <taxon>Geoglossaceae</taxon>
        <taxon>Glutinoglossum</taxon>
    </lineage>
</organism>
<feature type="compositionally biased region" description="Low complexity" evidence="1">
    <location>
        <begin position="306"/>
        <end position="342"/>
    </location>
</feature>
<accession>A0A9P8HZ22</accession>
<feature type="region of interest" description="Disordered" evidence="1">
    <location>
        <begin position="247"/>
        <end position="342"/>
    </location>
</feature>
<name>A0A9P8HZ22_9PEZI</name>
<gene>
    <name evidence="2" type="ORF">FGG08_005142</name>
</gene>